<evidence type="ECO:0000256" key="10">
    <source>
        <dbReference type="ARBA" id="ARBA00023049"/>
    </source>
</evidence>
<dbReference type="InterPro" id="IPR001577">
    <property type="entry name" value="Peptidase_M8"/>
</dbReference>
<evidence type="ECO:0000256" key="17">
    <source>
        <dbReference type="RuleBase" id="RU366077"/>
    </source>
</evidence>
<comment type="similarity">
    <text evidence="3 17">Belongs to the peptidase M8 family.</text>
</comment>
<evidence type="ECO:0000256" key="3">
    <source>
        <dbReference type="ARBA" id="ARBA00005860"/>
    </source>
</evidence>
<feature type="active site" evidence="15">
    <location>
        <position position="184"/>
    </location>
</feature>
<feature type="binding site" evidence="16">
    <location>
        <position position="183"/>
    </location>
    <ligand>
        <name>Zn(2+)</name>
        <dbReference type="ChEBI" id="CHEBI:29105"/>
        <note>catalytic</note>
    </ligand>
</feature>
<keyword evidence="19" id="KW-1185">Reference proteome</keyword>
<keyword evidence="5 16" id="KW-0479">Metal-binding</keyword>
<dbReference type="GO" id="GO:0004222">
    <property type="term" value="F:metalloendopeptidase activity"/>
    <property type="evidence" value="ECO:0007669"/>
    <property type="project" value="UniProtKB-UniRule"/>
</dbReference>
<evidence type="ECO:0000256" key="9">
    <source>
        <dbReference type="ARBA" id="ARBA00022889"/>
    </source>
</evidence>
<evidence type="ECO:0000256" key="7">
    <source>
        <dbReference type="ARBA" id="ARBA00022801"/>
    </source>
</evidence>
<evidence type="ECO:0000256" key="6">
    <source>
        <dbReference type="ARBA" id="ARBA00022729"/>
    </source>
</evidence>
<dbReference type="GO" id="GO:0007155">
    <property type="term" value="P:cell adhesion"/>
    <property type="evidence" value="ECO:0007669"/>
    <property type="project" value="UniProtKB-KW"/>
</dbReference>
<sequence>VQSTGVVRELPRKGQSGVRAYTVATQKKNENEGWELIRIEVSKDLENASEYCRKVNENNVRDRGMGCQTSTITPDQKKDIEEKIIPAAKKLHEDRLFVRRGSGKLRVPLFEVNNDCKHFTVPDEHHSDGVDADFVLYVAAVPLPSFGVTCAVENSTGRPIVGAVNYMPTPHENVRSSVRRVAHEIAHALGFNLPEMERKGIVTEVELR</sequence>
<feature type="non-terminal residue" evidence="18">
    <location>
        <position position="208"/>
    </location>
</feature>
<dbReference type="Proteomes" id="UP000192257">
    <property type="component" value="Unassembled WGS sequence"/>
</dbReference>
<evidence type="ECO:0000256" key="16">
    <source>
        <dbReference type="PIRSR" id="PIRSR601577-2"/>
    </source>
</evidence>
<keyword evidence="9" id="KW-0130">Cell adhesion</keyword>
<keyword evidence="7 17" id="KW-0378">Hydrolase</keyword>
<dbReference type="EC" id="3.4.24.-" evidence="17"/>
<dbReference type="GeneID" id="39987369"/>
<proteinExistence type="inferred from homology"/>
<evidence type="ECO:0000256" key="14">
    <source>
        <dbReference type="ARBA" id="ARBA00023180"/>
    </source>
</evidence>
<comment type="catalytic activity">
    <reaction evidence="1">
        <text>Preference for hydrophobic residues at P1 and P1' and basic residues at P2' and P3'. A model nonapeptide is cleaved at -Ala-Tyr-|-Leu-Lys-Lys-.</text>
        <dbReference type="EC" id="3.4.24.36"/>
    </reaction>
</comment>
<evidence type="ECO:0000313" key="18">
    <source>
        <dbReference type="EMBL" id="ORC87027.1"/>
    </source>
</evidence>
<dbReference type="EMBL" id="NBCO01000024">
    <property type="protein sequence ID" value="ORC87027.1"/>
    <property type="molecule type" value="Genomic_DNA"/>
</dbReference>
<comment type="cofactor">
    <cofactor evidence="16 17">
        <name>Zn(2+)</name>
        <dbReference type="ChEBI" id="CHEBI:29105"/>
    </cofactor>
    <text evidence="16 17">Binds 1 zinc ion per subunit.</text>
</comment>
<evidence type="ECO:0000256" key="1">
    <source>
        <dbReference type="ARBA" id="ARBA00001249"/>
    </source>
</evidence>
<evidence type="ECO:0000256" key="5">
    <source>
        <dbReference type="ARBA" id="ARBA00022723"/>
    </source>
</evidence>
<dbReference type="PRINTS" id="PR00782">
    <property type="entry name" value="LSHMANOLYSIN"/>
</dbReference>
<dbReference type="PANTHER" id="PTHR10942">
    <property type="entry name" value="LEISHMANOLYSIN-LIKE PEPTIDASE"/>
    <property type="match status" value="1"/>
</dbReference>
<comment type="caution">
    <text evidence="18">The sequence shown here is derived from an EMBL/GenBank/DDBJ whole genome shotgun (WGS) entry which is preliminary data.</text>
</comment>
<comment type="subcellular location">
    <subcellularLocation>
        <location evidence="2">Membrane</location>
    </subcellularLocation>
</comment>
<evidence type="ECO:0000256" key="13">
    <source>
        <dbReference type="ARBA" id="ARBA00023157"/>
    </source>
</evidence>
<dbReference type="GO" id="GO:0016020">
    <property type="term" value="C:membrane"/>
    <property type="evidence" value="ECO:0007669"/>
    <property type="project" value="UniProtKB-SubCell"/>
</dbReference>
<feature type="binding site" evidence="16">
    <location>
        <position position="187"/>
    </location>
    <ligand>
        <name>Zn(2+)</name>
        <dbReference type="ChEBI" id="CHEBI:29105"/>
        <note>catalytic</note>
    </ligand>
</feature>
<evidence type="ECO:0000256" key="4">
    <source>
        <dbReference type="ARBA" id="ARBA00022670"/>
    </source>
</evidence>
<keyword evidence="14" id="KW-0325">Glycoprotein</keyword>
<keyword evidence="6" id="KW-0732">Signal</keyword>
<evidence type="ECO:0000256" key="8">
    <source>
        <dbReference type="ARBA" id="ARBA00022833"/>
    </source>
</evidence>
<gene>
    <name evidence="18" type="ORF">TM35_000241770</name>
</gene>
<dbReference type="Gene3D" id="3.10.170.20">
    <property type="match status" value="1"/>
</dbReference>
<dbReference type="GO" id="GO:0046872">
    <property type="term" value="F:metal ion binding"/>
    <property type="evidence" value="ECO:0007669"/>
    <property type="project" value="UniProtKB-KW"/>
</dbReference>
<keyword evidence="12" id="KW-0865">Zymogen</keyword>
<organism evidence="18 19">
    <name type="scientific">Trypanosoma theileri</name>
    <dbReference type="NCBI Taxonomy" id="67003"/>
    <lineage>
        <taxon>Eukaryota</taxon>
        <taxon>Discoba</taxon>
        <taxon>Euglenozoa</taxon>
        <taxon>Kinetoplastea</taxon>
        <taxon>Metakinetoplastina</taxon>
        <taxon>Trypanosomatida</taxon>
        <taxon>Trypanosomatidae</taxon>
        <taxon>Trypanosoma</taxon>
    </lineage>
</organism>
<keyword evidence="11" id="KW-0472">Membrane</keyword>
<feature type="non-terminal residue" evidence="18">
    <location>
        <position position="1"/>
    </location>
</feature>
<keyword evidence="13" id="KW-1015">Disulfide bond</keyword>
<dbReference type="AlphaFoldDB" id="A0A1X0NQQ7"/>
<dbReference type="RefSeq" id="XP_028881093.1">
    <property type="nucleotide sequence ID" value="XM_029027589.1"/>
</dbReference>
<keyword evidence="8 16" id="KW-0862">Zinc</keyword>
<dbReference type="GO" id="GO:0006508">
    <property type="term" value="P:proteolysis"/>
    <property type="evidence" value="ECO:0007669"/>
    <property type="project" value="UniProtKB-KW"/>
</dbReference>
<evidence type="ECO:0000313" key="19">
    <source>
        <dbReference type="Proteomes" id="UP000192257"/>
    </source>
</evidence>
<keyword evidence="4 17" id="KW-0645">Protease</keyword>
<dbReference type="OrthoDB" id="252862at2759"/>
<dbReference type="PANTHER" id="PTHR10942:SF0">
    <property type="entry name" value="LEISHMANOLYSIN-LIKE PEPTIDASE"/>
    <property type="match status" value="1"/>
</dbReference>
<evidence type="ECO:0000256" key="12">
    <source>
        <dbReference type="ARBA" id="ARBA00023145"/>
    </source>
</evidence>
<dbReference type="GO" id="GO:0005737">
    <property type="term" value="C:cytoplasm"/>
    <property type="evidence" value="ECO:0007669"/>
    <property type="project" value="TreeGrafter"/>
</dbReference>
<dbReference type="Pfam" id="PF01457">
    <property type="entry name" value="Peptidase_M8"/>
    <property type="match status" value="1"/>
</dbReference>
<evidence type="ECO:0000256" key="15">
    <source>
        <dbReference type="PIRSR" id="PIRSR601577-1"/>
    </source>
</evidence>
<reference evidence="18 19" key="1">
    <citation type="submission" date="2017-03" db="EMBL/GenBank/DDBJ databases">
        <title>An alternative strategy for trypanosome survival in the mammalian bloodstream revealed through genome and transcriptome analysis of the ubiquitous bovine parasite Trypanosoma (Megatrypanum) theileri.</title>
        <authorList>
            <person name="Kelly S."/>
            <person name="Ivens A."/>
            <person name="Mott A."/>
            <person name="O'Neill E."/>
            <person name="Emms D."/>
            <person name="Macleod O."/>
            <person name="Voorheis P."/>
            <person name="Matthews J."/>
            <person name="Matthews K."/>
            <person name="Carrington M."/>
        </authorList>
    </citation>
    <scope>NUCLEOTIDE SEQUENCE [LARGE SCALE GENOMIC DNA]</scope>
    <source>
        <strain evidence="18">Edinburgh</strain>
    </source>
</reference>
<dbReference type="VEuPathDB" id="TriTrypDB:TM35_000241770"/>
<evidence type="ECO:0000256" key="11">
    <source>
        <dbReference type="ARBA" id="ARBA00023136"/>
    </source>
</evidence>
<dbReference type="SUPFAM" id="SSF55486">
    <property type="entry name" value="Metalloproteases ('zincins'), catalytic domain"/>
    <property type="match status" value="1"/>
</dbReference>
<keyword evidence="10 16" id="KW-0482">Metalloprotease</keyword>
<evidence type="ECO:0000256" key="2">
    <source>
        <dbReference type="ARBA" id="ARBA00004370"/>
    </source>
</evidence>
<accession>A0A1X0NQQ7</accession>
<name>A0A1X0NQQ7_9TRYP</name>
<protein>
    <recommendedName>
        <fullName evidence="17">Leishmanolysin-like peptidase</fullName>
        <ecNumber evidence="17">3.4.24.-</ecNumber>
    </recommendedName>
</protein>